<organism evidence="1 2">
    <name type="scientific">Dorea formicigenerans</name>
    <dbReference type="NCBI Taxonomy" id="39486"/>
    <lineage>
        <taxon>Bacteria</taxon>
        <taxon>Bacillati</taxon>
        <taxon>Bacillota</taxon>
        <taxon>Clostridia</taxon>
        <taxon>Lachnospirales</taxon>
        <taxon>Lachnospiraceae</taxon>
        <taxon>Dorea</taxon>
    </lineage>
</organism>
<accession>A0A3E5GWE1</accession>
<dbReference type="Proteomes" id="UP000261055">
    <property type="component" value="Unassembled WGS sequence"/>
</dbReference>
<keyword evidence="2" id="KW-1185">Reference proteome</keyword>
<dbReference type="AlphaFoldDB" id="A0A3E5GWE1"/>
<dbReference type="EMBL" id="QSVQ01000001">
    <property type="protein sequence ID" value="RGO54833.1"/>
    <property type="molecule type" value="Genomic_DNA"/>
</dbReference>
<comment type="caution">
    <text evidence="1">The sequence shown here is derived from an EMBL/GenBank/DDBJ whole genome shotgun (WGS) entry which is preliminary data.</text>
</comment>
<evidence type="ECO:0000313" key="1">
    <source>
        <dbReference type="EMBL" id="RGO54833.1"/>
    </source>
</evidence>
<name>A0A3E5GWE1_9FIRM</name>
<evidence type="ECO:0000313" key="2">
    <source>
        <dbReference type="Proteomes" id="UP000261055"/>
    </source>
</evidence>
<proteinExistence type="predicted"/>
<reference evidence="1 2" key="1">
    <citation type="submission" date="2018-08" db="EMBL/GenBank/DDBJ databases">
        <title>A genome reference for cultivated species of the human gut microbiota.</title>
        <authorList>
            <person name="Zou Y."/>
            <person name="Xue W."/>
            <person name="Luo G."/>
        </authorList>
    </citation>
    <scope>NUCLEOTIDE SEQUENCE [LARGE SCALE GENOMIC DNA]</scope>
    <source>
        <strain evidence="1 2">OM02-12</strain>
    </source>
</reference>
<gene>
    <name evidence="1" type="ORF">DXB12_00615</name>
</gene>
<sequence length="100" mass="11939">MTRKTKNRMKYGKCKYKKDVGNTREIQWVPVSEGYPDDPRMVLITLQYENGDYEIGIAEYWKLTDYGMEKYPEEYGFGRRHKNVVAWADLPFPYIKISND</sequence>
<protein>
    <recommendedName>
        <fullName evidence="3">DUF551 domain-containing protein</fullName>
    </recommendedName>
</protein>
<evidence type="ECO:0008006" key="3">
    <source>
        <dbReference type="Google" id="ProtNLM"/>
    </source>
</evidence>